<dbReference type="EMBL" id="KV748748">
    <property type="protein sequence ID" value="OCL13282.1"/>
    <property type="molecule type" value="Genomic_DNA"/>
</dbReference>
<keyword evidence="2" id="KW-1185">Reference proteome</keyword>
<dbReference type="OrthoDB" id="4156714at2759"/>
<dbReference type="AlphaFoldDB" id="A0A8E2F9X7"/>
<gene>
    <name evidence="1" type="ORF">AOQ84DRAFT_372324</name>
</gene>
<reference evidence="1 2" key="1">
    <citation type="journal article" date="2016" name="Nat. Commun.">
        <title>Ectomycorrhizal ecology is imprinted in the genome of the dominant symbiotic fungus Cenococcum geophilum.</title>
        <authorList>
            <consortium name="DOE Joint Genome Institute"/>
            <person name="Peter M."/>
            <person name="Kohler A."/>
            <person name="Ohm R.A."/>
            <person name="Kuo A."/>
            <person name="Krutzmann J."/>
            <person name="Morin E."/>
            <person name="Arend M."/>
            <person name="Barry K.W."/>
            <person name="Binder M."/>
            <person name="Choi C."/>
            <person name="Clum A."/>
            <person name="Copeland A."/>
            <person name="Grisel N."/>
            <person name="Haridas S."/>
            <person name="Kipfer T."/>
            <person name="LaButti K."/>
            <person name="Lindquist E."/>
            <person name="Lipzen A."/>
            <person name="Maire R."/>
            <person name="Meier B."/>
            <person name="Mihaltcheva S."/>
            <person name="Molinier V."/>
            <person name="Murat C."/>
            <person name="Poggeler S."/>
            <person name="Quandt C.A."/>
            <person name="Sperisen C."/>
            <person name="Tritt A."/>
            <person name="Tisserant E."/>
            <person name="Crous P.W."/>
            <person name="Henrissat B."/>
            <person name="Nehls U."/>
            <person name="Egli S."/>
            <person name="Spatafora J.W."/>
            <person name="Grigoriev I.V."/>
            <person name="Martin F.M."/>
        </authorList>
    </citation>
    <scope>NUCLEOTIDE SEQUENCE [LARGE SCALE GENOMIC DNA]</scope>
    <source>
        <strain evidence="1 2">CBS 207.34</strain>
    </source>
</reference>
<evidence type="ECO:0000313" key="2">
    <source>
        <dbReference type="Proteomes" id="UP000250140"/>
    </source>
</evidence>
<organism evidence="1 2">
    <name type="scientific">Glonium stellatum</name>
    <dbReference type="NCBI Taxonomy" id="574774"/>
    <lineage>
        <taxon>Eukaryota</taxon>
        <taxon>Fungi</taxon>
        <taxon>Dikarya</taxon>
        <taxon>Ascomycota</taxon>
        <taxon>Pezizomycotina</taxon>
        <taxon>Dothideomycetes</taxon>
        <taxon>Pleosporomycetidae</taxon>
        <taxon>Gloniales</taxon>
        <taxon>Gloniaceae</taxon>
        <taxon>Glonium</taxon>
    </lineage>
</organism>
<proteinExistence type="predicted"/>
<dbReference type="Proteomes" id="UP000250140">
    <property type="component" value="Unassembled WGS sequence"/>
</dbReference>
<sequence>MGSSGESFKEMGKPLWTPIEHRVIRELLHEIHKDIEDWADENCVTSFETIEEHIDDSEARELLEILQNIALIKTDDFNTQLKTWIEGSLDPVLLVTAIAIHHLYSSVFNNPFLVLDTFAKQWQQTGSSDTMLLTYRMLHKPNEKQAH</sequence>
<protein>
    <submittedName>
        <fullName evidence="1">Uncharacterized protein</fullName>
    </submittedName>
</protein>
<accession>A0A8E2F9X7</accession>
<evidence type="ECO:0000313" key="1">
    <source>
        <dbReference type="EMBL" id="OCL13282.1"/>
    </source>
</evidence>
<name>A0A8E2F9X7_9PEZI</name>